<proteinExistence type="predicted"/>
<keyword evidence="3" id="KW-0411">Iron-sulfur</keyword>
<sequence length="277" mass="30527">MELIESRSIFSPATGFIRRGGFEWTCNPYVGCTFGCSYCYAAFLPQNRRPANEWGKWITAKKNAAALAEKQAPKVAGQPVYLSSVTDPYQPAERSLMLTRGILEALLPHQPRLTIQTRGPLVVRDIDVLKGFRSLRVNVSIPTDSERVRQQFEPKAPPLESRWDAVQQLKDAGIGVGVCVTPTLPIENVDTFARRIADFKPDVVVCQDFHDAGGRFGADTGATARGLLAEIGWGPADYRRFVNRLRHGVRVFEGESGFFPPPAAEAPVAVPVAKLFD</sequence>
<dbReference type="SFLD" id="SFLDG01084">
    <property type="entry name" value="Uncharacterised_Radical_SAM_Su"/>
    <property type="match status" value="1"/>
</dbReference>
<dbReference type="EMBL" id="JAXBLV010000239">
    <property type="protein sequence ID" value="MDY3563434.1"/>
    <property type="molecule type" value="Genomic_DNA"/>
</dbReference>
<dbReference type="PANTHER" id="PTHR43432:SF3">
    <property type="entry name" value="SLR0285 PROTEIN"/>
    <property type="match status" value="1"/>
</dbReference>
<dbReference type="CDD" id="cd01335">
    <property type="entry name" value="Radical_SAM"/>
    <property type="match status" value="1"/>
</dbReference>
<dbReference type="SFLD" id="SFLDS00029">
    <property type="entry name" value="Radical_SAM"/>
    <property type="match status" value="1"/>
</dbReference>
<keyword evidence="1" id="KW-0479">Metal-binding</keyword>
<name>A0ABU5F8A7_9BACT</name>
<keyword evidence="6" id="KW-1185">Reference proteome</keyword>
<dbReference type="Proteomes" id="UP001272242">
    <property type="component" value="Unassembled WGS sequence"/>
</dbReference>
<keyword evidence="2" id="KW-0408">Iron</keyword>
<dbReference type="RefSeq" id="WP_320689634.1">
    <property type="nucleotide sequence ID" value="NZ_JAXBLV010000239.1"/>
</dbReference>
<organism evidence="5 6">
    <name type="scientific">Gemmata algarum</name>
    <dbReference type="NCBI Taxonomy" id="2975278"/>
    <lineage>
        <taxon>Bacteria</taxon>
        <taxon>Pseudomonadati</taxon>
        <taxon>Planctomycetota</taxon>
        <taxon>Planctomycetia</taxon>
        <taxon>Gemmatales</taxon>
        <taxon>Gemmataceae</taxon>
        <taxon>Gemmata</taxon>
    </lineage>
</organism>
<evidence type="ECO:0000313" key="6">
    <source>
        <dbReference type="Proteomes" id="UP001272242"/>
    </source>
</evidence>
<evidence type="ECO:0000256" key="1">
    <source>
        <dbReference type="ARBA" id="ARBA00022723"/>
    </source>
</evidence>
<comment type="caution">
    <text evidence="5">The sequence shown here is derived from an EMBL/GenBank/DDBJ whole genome shotgun (WGS) entry which is preliminary data.</text>
</comment>
<dbReference type="InterPro" id="IPR040086">
    <property type="entry name" value="MJ0683-like"/>
</dbReference>
<evidence type="ECO:0000259" key="4">
    <source>
        <dbReference type="Pfam" id="PF04055"/>
    </source>
</evidence>
<evidence type="ECO:0000313" key="5">
    <source>
        <dbReference type="EMBL" id="MDY3563434.1"/>
    </source>
</evidence>
<dbReference type="Gene3D" id="3.80.30.30">
    <property type="match status" value="1"/>
</dbReference>
<accession>A0ABU5F8A7</accession>
<feature type="domain" description="Radical SAM core" evidence="4">
    <location>
        <begin position="27"/>
        <end position="193"/>
    </location>
</feature>
<reference evidence="6" key="1">
    <citation type="journal article" date="2023" name="Mar. Drugs">
        <title>Gemmata algarum, a Novel Planctomycete Isolated from an Algal Mat, Displays Antimicrobial Activity.</title>
        <authorList>
            <person name="Kumar G."/>
            <person name="Kallscheuer N."/>
            <person name="Kashif M."/>
            <person name="Ahamad S."/>
            <person name="Jagadeeshwari U."/>
            <person name="Pannikurungottu S."/>
            <person name="Haufschild T."/>
            <person name="Kabuu M."/>
            <person name="Sasikala C."/>
            <person name="Jogler C."/>
            <person name="Ramana C."/>
        </authorList>
    </citation>
    <scope>NUCLEOTIDE SEQUENCE [LARGE SCALE GENOMIC DNA]</scope>
    <source>
        <strain evidence="6">JC673</strain>
    </source>
</reference>
<evidence type="ECO:0000256" key="2">
    <source>
        <dbReference type="ARBA" id="ARBA00023004"/>
    </source>
</evidence>
<protein>
    <submittedName>
        <fullName evidence="5">Radical SAM protein</fullName>
    </submittedName>
</protein>
<dbReference type="Pfam" id="PF04055">
    <property type="entry name" value="Radical_SAM"/>
    <property type="match status" value="1"/>
</dbReference>
<gene>
    <name evidence="5" type="ORF">R5W23_004937</name>
</gene>
<dbReference type="InterPro" id="IPR058240">
    <property type="entry name" value="rSAM_sf"/>
</dbReference>
<evidence type="ECO:0000256" key="3">
    <source>
        <dbReference type="ARBA" id="ARBA00023014"/>
    </source>
</evidence>
<dbReference type="InterPro" id="IPR007197">
    <property type="entry name" value="rSAM"/>
</dbReference>
<dbReference type="SUPFAM" id="SSF102114">
    <property type="entry name" value="Radical SAM enzymes"/>
    <property type="match status" value="1"/>
</dbReference>
<dbReference type="PANTHER" id="PTHR43432">
    <property type="entry name" value="SLR0285 PROTEIN"/>
    <property type="match status" value="1"/>
</dbReference>